<keyword evidence="2" id="KW-1185">Reference proteome</keyword>
<protein>
    <submittedName>
        <fullName evidence="3">Myb-like protein P isoform X2</fullName>
    </submittedName>
</protein>
<dbReference type="PANTHER" id="PTHR36748:SF3">
    <property type="entry name" value="MENTAL RETARDATION GTPASE ACTIVATING PROTEIN"/>
    <property type="match status" value="1"/>
</dbReference>
<sequence>MAFRGDESEIMNLREWDRRARLIRENPTSRRFSASYIGSFREDHHKSSCRTNFNNISSTASSPGYNTLKEEIDPSTYSFTNAIKALQAKTMYNNREWLAQEGFALNSKWNEAEKYICNPLSGEVPMECLSAKTLSARSFRNLSTMSAPLHFPSPLMTSGQNKPNNINPNVRVIHEDLYAPDPILLLARAEKKVVGLKRDVGIQSTTSVDFSSGSPSPAKTPPIMERSLKRHVEADDSPVDFNLKLEGQQEDVTLEEKEKEEEKQYMSKEEGEEEEEDEEDKEVKQEEMSEEDEEEEEKTKKKKKRGTGCFSWVRSRQRQARKSKYIFPVCVPHLVKGC</sequence>
<dbReference type="RefSeq" id="XP_010453754.1">
    <property type="nucleotide sequence ID" value="XM_010455452.2"/>
</dbReference>
<gene>
    <name evidence="3" type="primary">LOC104735627</name>
</gene>
<feature type="region of interest" description="Disordered" evidence="1">
    <location>
        <begin position="232"/>
        <end position="308"/>
    </location>
</feature>
<dbReference type="Proteomes" id="UP000694864">
    <property type="component" value="Chromosome 13"/>
</dbReference>
<proteinExistence type="predicted"/>
<feature type="compositionally biased region" description="Acidic residues" evidence="1">
    <location>
        <begin position="270"/>
        <end position="280"/>
    </location>
</feature>
<evidence type="ECO:0000256" key="1">
    <source>
        <dbReference type="SAM" id="MobiDB-lite"/>
    </source>
</evidence>
<evidence type="ECO:0000313" key="2">
    <source>
        <dbReference type="Proteomes" id="UP000694864"/>
    </source>
</evidence>
<accession>A0ABM0VBI8</accession>
<reference evidence="3" key="2">
    <citation type="submission" date="2025-08" db="UniProtKB">
        <authorList>
            <consortium name="RefSeq"/>
        </authorList>
    </citation>
    <scope>IDENTIFICATION</scope>
    <source>
        <tissue evidence="3">Leaf</tissue>
    </source>
</reference>
<evidence type="ECO:0000313" key="3">
    <source>
        <dbReference type="RefSeq" id="XP_010453754.1"/>
    </source>
</evidence>
<reference evidence="2" key="1">
    <citation type="journal article" date="2014" name="Nat. Commun.">
        <title>The emerging biofuel crop Camelina sativa retains a highly undifferentiated hexaploid genome structure.</title>
        <authorList>
            <person name="Kagale S."/>
            <person name="Koh C."/>
            <person name="Nixon J."/>
            <person name="Bollina V."/>
            <person name="Clarke W.E."/>
            <person name="Tuteja R."/>
            <person name="Spillane C."/>
            <person name="Robinson S.J."/>
            <person name="Links M.G."/>
            <person name="Clarke C."/>
            <person name="Higgins E.E."/>
            <person name="Huebert T."/>
            <person name="Sharpe A.G."/>
            <person name="Parkin I.A."/>
        </authorList>
    </citation>
    <scope>NUCLEOTIDE SEQUENCE [LARGE SCALE GENOMIC DNA]</scope>
    <source>
        <strain evidence="2">cv. DH55</strain>
    </source>
</reference>
<dbReference type="GeneID" id="104735627"/>
<name>A0ABM0VBI8_CAMSA</name>
<dbReference type="PANTHER" id="PTHR36748">
    <property type="entry name" value="MENTAL RETARDATION GTPASE ACTIVATING PROTEIN"/>
    <property type="match status" value="1"/>
</dbReference>
<feature type="compositionally biased region" description="Basic and acidic residues" evidence="1">
    <location>
        <begin position="254"/>
        <end position="269"/>
    </location>
</feature>
<organism evidence="2 3">
    <name type="scientific">Camelina sativa</name>
    <name type="common">False flax</name>
    <name type="synonym">Myagrum sativum</name>
    <dbReference type="NCBI Taxonomy" id="90675"/>
    <lineage>
        <taxon>Eukaryota</taxon>
        <taxon>Viridiplantae</taxon>
        <taxon>Streptophyta</taxon>
        <taxon>Embryophyta</taxon>
        <taxon>Tracheophyta</taxon>
        <taxon>Spermatophyta</taxon>
        <taxon>Magnoliopsida</taxon>
        <taxon>eudicotyledons</taxon>
        <taxon>Gunneridae</taxon>
        <taxon>Pentapetalae</taxon>
        <taxon>rosids</taxon>
        <taxon>malvids</taxon>
        <taxon>Brassicales</taxon>
        <taxon>Brassicaceae</taxon>
        <taxon>Camelineae</taxon>
        <taxon>Camelina</taxon>
    </lineage>
</organism>